<feature type="transmembrane region" description="Helical" evidence="6">
    <location>
        <begin position="12"/>
        <end position="34"/>
    </location>
</feature>
<evidence type="ECO:0000256" key="6">
    <source>
        <dbReference type="SAM" id="Phobius"/>
    </source>
</evidence>
<feature type="region of interest" description="Disordered" evidence="5">
    <location>
        <begin position="394"/>
        <end position="414"/>
    </location>
</feature>
<feature type="transmembrane region" description="Helical" evidence="6">
    <location>
        <begin position="336"/>
        <end position="359"/>
    </location>
</feature>
<dbReference type="PROSITE" id="PS50850">
    <property type="entry name" value="MFS"/>
    <property type="match status" value="1"/>
</dbReference>
<dbReference type="SUPFAM" id="SSF103473">
    <property type="entry name" value="MFS general substrate transporter"/>
    <property type="match status" value="1"/>
</dbReference>
<dbReference type="InterPro" id="IPR036259">
    <property type="entry name" value="MFS_trans_sf"/>
</dbReference>
<dbReference type="GO" id="GO:0022857">
    <property type="term" value="F:transmembrane transporter activity"/>
    <property type="evidence" value="ECO:0007669"/>
    <property type="project" value="InterPro"/>
</dbReference>
<dbReference type="RefSeq" id="WP_353710722.1">
    <property type="nucleotide sequence ID" value="NZ_CP159279.1"/>
</dbReference>
<evidence type="ECO:0000256" key="2">
    <source>
        <dbReference type="ARBA" id="ARBA00022692"/>
    </source>
</evidence>
<dbReference type="GO" id="GO:0005886">
    <property type="term" value="C:plasma membrane"/>
    <property type="evidence" value="ECO:0007669"/>
    <property type="project" value="UniProtKB-SubCell"/>
</dbReference>
<feature type="transmembrane region" description="Helical" evidence="6">
    <location>
        <begin position="102"/>
        <end position="124"/>
    </location>
</feature>
<name>A0AAU8EN92_9MICC</name>
<evidence type="ECO:0000259" key="7">
    <source>
        <dbReference type="PROSITE" id="PS50850"/>
    </source>
</evidence>
<feature type="transmembrane region" description="Helical" evidence="6">
    <location>
        <begin position="216"/>
        <end position="238"/>
    </location>
</feature>
<keyword evidence="3 6" id="KW-1133">Transmembrane helix</keyword>
<feature type="transmembrane region" description="Helical" evidence="6">
    <location>
        <begin position="136"/>
        <end position="154"/>
    </location>
</feature>
<feature type="transmembrane region" description="Helical" evidence="6">
    <location>
        <begin position="76"/>
        <end position="96"/>
    </location>
</feature>
<feature type="transmembrane region" description="Helical" evidence="6">
    <location>
        <begin position="46"/>
        <end position="69"/>
    </location>
</feature>
<accession>A0AAU8EN92</accession>
<protein>
    <submittedName>
        <fullName evidence="8">MFS transporter</fullName>
    </submittedName>
</protein>
<feature type="transmembrane region" description="Helical" evidence="6">
    <location>
        <begin position="166"/>
        <end position="184"/>
    </location>
</feature>
<dbReference type="PANTHER" id="PTHR23521">
    <property type="entry name" value="TRANSPORTER MFS SUPERFAMILY"/>
    <property type="match status" value="1"/>
</dbReference>
<feature type="transmembrane region" description="Helical" evidence="6">
    <location>
        <begin position="306"/>
        <end position="324"/>
    </location>
</feature>
<feature type="transmembrane region" description="Helical" evidence="6">
    <location>
        <begin position="280"/>
        <end position="300"/>
    </location>
</feature>
<reference evidence="8" key="1">
    <citation type="submission" date="2024-06" db="EMBL/GenBank/DDBJ databases">
        <title>Biodegradation of dimethachlon by Arthrobacter sp. K5: mechanistic insights and ecological implications.</title>
        <authorList>
            <person name="Hu S."/>
            <person name="Lu P."/>
        </authorList>
    </citation>
    <scope>NUCLEOTIDE SEQUENCE</scope>
    <source>
        <strain evidence="8">K5</strain>
    </source>
</reference>
<evidence type="ECO:0000256" key="1">
    <source>
        <dbReference type="ARBA" id="ARBA00004651"/>
    </source>
</evidence>
<evidence type="ECO:0000313" key="8">
    <source>
        <dbReference type="EMBL" id="XCH10049.1"/>
    </source>
</evidence>
<feature type="transmembrane region" description="Helical" evidence="6">
    <location>
        <begin position="365"/>
        <end position="386"/>
    </location>
</feature>
<dbReference type="EMBL" id="CP159279">
    <property type="protein sequence ID" value="XCH10049.1"/>
    <property type="molecule type" value="Genomic_DNA"/>
</dbReference>
<gene>
    <name evidence="8" type="ORF">ABRP34_14510</name>
</gene>
<evidence type="ECO:0000256" key="3">
    <source>
        <dbReference type="ARBA" id="ARBA00022989"/>
    </source>
</evidence>
<feature type="domain" description="Major facilitator superfamily (MFS) profile" evidence="7">
    <location>
        <begin position="1"/>
        <end position="394"/>
    </location>
</feature>
<dbReference type="AlphaFoldDB" id="A0AAU8EN92"/>
<comment type="subcellular location">
    <subcellularLocation>
        <location evidence="1">Cell membrane</location>
        <topology evidence="1">Multi-pass membrane protein</topology>
    </subcellularLocation>
</comment>
<dbReference type="PANTHER" id="PTHR23521:SF3">
    <property type="entry name" value="MFS TRANSPORTER"/>
    <property type="match status" value="1"/>
</dbReference>
<dbReference type="Gene3D" id="1.20.1250.20">
    <property type="entry name" value="MFS general substrate transporter like domains"/>
    <property type="match status" value="2"/>
</dbReference>
<proteinExistence type="predicted"/>
<feature type="compositionally biased region" description="Basic and acidic residues" evidence="5">
    <location>
        <begin position="394"/>
        <end position="405"/>
    </location>
</feature>
<feature type="transmembrane region" description="Helical" evidence="6">
    <location>
        <begin position="250"/>
        <end position="268"/>
    </location>
</feature>
<sequence length="423" mass="44699">MHFERANRQQALIALVQILGLAVWFSASAVVPTLQREWGISAAAGVWLTASVQVGFVAGAVASTVLSLADRFRPQVLLGTCAAGAALTTAALAAFVDSLLPAIAIRFLTGVFLAGVYPVGMKLMASWSAPALRGKAFGILIGALTLGSAVPHLISSMGDLPWRNVMASAAALAATGALTAVVAIRPGPYAETASARPNRRYALAMFKEQRPKLANIGYFGHMWELYALWTWLPMYLLASQGGKDSTLQTGLTMFLTMGVGGVAGALFGGWAADRWGRPKAAAMALAVSGSCCLLSPLMFWAEGIPMLIFLLVWGAAVIADSGVFSTSLSENIDPRYIGTALTTQTAIGFLLTVVTIQLVPLFAAIVGWQYAFVLLLPGPLIGVMAMRRLARTEPPTRKVNHDPHSDPLPTQGRTDCPIVANDY</sequence>
<dbReference type="Pfam" id="PF07690">
    <property type="entry name" value="MFS_1"/>
    <property type="match status" value="1"/>
</dbReference>
<organism evidence="8">
    <name type="scientific">Arthrobacter sp. K5</name>
    <dbReference type="NCBI Taxonomy" id="2839623"/>
    <lineage>
        <taxon>Bacteria</taxon>
        <taxon>Bacillati</taxon>
        <taxon>Actinomycetota</taxon>
        <taxon>Actinomycetes</taxon>
        <taxon>Micrococcales</taxon>
        <taxon>Micrococcaceae</taxon>
        <taxon>Arthrobacter</taxon>
    </lineage>
</organism>
<dbReference type="InterPro" id="IPR020846">
    <property type="entry name" value="MFS_dom"/>
</dbReference>
<dbReference type="InterPro" id="IPR011701">
    <property type="entry name" value="MFS"/>
</dbReference>
<evidence type="ECO:0000256" key="4">
    <source>
        <dbReference type="ARBA" id="ARBA00023136"/>
    </source>
</evidence>
<keyword evidence="4 6" id="KW-0472">Membrane</keyword>
<evidence type="ECO:0000256" key="5">
    <source>
        <dbReference type="SAM" id="MobiDB-lite"/>
    </source>
</evidence>
<keyword evidence="2 6" id="KW-0812">Transmembrane</keyword>